<comment type="caution">
    <text evidence="5">The sequence shown here is derived from an EMBL/GenBank/DDBJ whole genome shotgun (WGS) entry which is preliminary data.</text>
</comment>
<proteinExistence type="predicted"/>
<dbReference type="InterPro" id="IPR027417">
    <property type="entry name" value="P-loop_NTPase"/>
</dbReference>
<protein>
    <recommendedName>
        <fullName evidence="4">Zeta toxin domain-containing protein</fullName>
    </recommendedName>
</protein>
<feature type="domain" description="Zeta toxin" evidence="4">
    <location>
        <begin position="237"/>
        <end position="407"/>
    </location>
</feature>
<evidence type="ECO:0000256" key="1">
    <source>
        <dbReference type="ARBA" id="ARBA00022741"/>
    </source>
</evidence>
<dbReference type="GO" id="GO:0016301">
    <property type="term" value="F:kinase activity"/>
    <property type="evidence" value="ECO:0007669"/>
    <property type="project" value="InterPro"/>
</dbReference>
<feature type="compositionally biased region" description="Low complexity" evidence="3">
    <location>
        <begin position="7"/>
        <end position="20"/>
    </location>
</feature>
<gene>
    <name evidence="5" type="ORF">CTEN210_12487</name>
</gene>
<sequence>MSCKAKTSLLVSRQTSSSSSNGRPVPYSTSGRTARLLTSLPSLDESIRSIDTASIASISSLSSSLSIRNCFYVLLGASLFSILRVAEVDMMMLYHTNMNFASLAVLPSFSNIDSTSTKAKKDLPKSIGNAETLVSSLVHTYATPVLQKQQYNLAQSTEENYASSTQEFHGKFTEIRKGLDYSYHANYTPQRQHLQDSILTYLLSSKHPISIPKDPTSLYSTSSTSDNGKSESNTKSTTTCLTPVNPWIVFTAGAMGSGKSYTIRKLHQQDRFPLETFVTVDPDEIRRLLPEFEWYLEHDPVVAGEATRKEAGLLAEMLTQIALKYGRNVLVDGSLNDAEWYHDYFQDLRRDYGKYGLKIGILHVTAPRDAVFERAEMRSKITKRVVPRHRLEETLAKVPQSVRKLAPLVDFHAELHNGVDSDDIELVSSELNWTMFRQIWDQKSIYITQKSLDLITLSNPFTSISNRNDVHTYIDLHVIDVSETSVVVFQSESIYPILNKRRE</sequence>
<evidence type="ECO:0000259" key="4">
    <source>
        <dbReference type="Pfam" id="PF06414"/>
    </source>
</evidence>
<keyword evidence="1" id="KW-0547">Nucleotide-binding</keyword>
<feature type="region of interest" description="Disordered" evidence="3">
    <location>
        <begin position="213"/>
        <end position="237"/>
    </location>
</feature>
<evidence type="ECO:0000313" key="6">
    <source>
        <dbReference type="Proteomes" id="UP001054902"/>
    </source>
</evidence>
<dbReference type="Pfam" id="PF06414">
    <property type="entry name" value="Zeta_toxin"/>
    <property type="match status" value="1"/>
</dbReference>
<evidence type="ECO:0000313" key="5">
    <source>
        <dbReference type="EMBL" id="GFH56011.1"/>
    </source>
</evidence>
<keyword evidence="2" id="KW-0067">ATP-binding</keyword>
<dbReference type="EMBL" id="BLLK01000051">
    <property type="protein sequence ID" value="GFH56011.1"/>
    <property type="molecule type" value="Genomic_DNA"/>
</dbReference>
<dbReference type="Gene3D" id="3.40.50.300">
    <property type="entry name" value="P-loop containing nucleotide triphosphate hydrolases"/>
    <property type="match status" value="1"/>
</dbReference>
<dbReference type="SUPFAM" id="SSF52540">
    <property type="entry name" value="P-loop containing nucleoside triphosphate hydrolases"/>
    <property type="match status" value="1"/>
</dbReference>
<organism evidence="5 6">
    <name type="scientific">Chaetoceros tenuissimus</name>
    <dbReference type="NCBI Taxonomy" id="426638"/>
    <lineage>
        <taxon>Eukaryota</taxon>
        <taxon>Sar</taxon>
        <taxon>Stramenopiles</taxon>
        <taxon>Ochrophyta</taxon>
        <taxon>Bacillariophyta</taxon>
        <taxon>Coscinodiscophyceae</taxon>
        <taxon>Chaetocerotophycidae</taxon>
        <taxon>Chaetocerotales</taxon>
        <taxon>Chaetocerotaceae</taxon>
        <taxon>Chaetoceros</taxon>
    </lineage>
</organism>
<accession>A0AAD3HAA8</accession>
<dbReference type="AlphaFoldDB" id="A0AAD3HAA8"/>
<name>A0AAD3HAA8_9STRA</name>
<evidence type="ECO:0000256" key="2">
    <source>
        <dbReference type="ARBA" id="ARBA00022840"/>
    </source>
</evidence>
<dbReference type="Proteomes" id="UP001054902">
    <property type="component" value="Unassembled WGS sequence"/>
</dbReference>
<feature type="region of interest" description="Disordered" evidence="3">
    <location>
        <begin position="1"/>
        <end position="30"/>
    </location>
</feature>
<reference evidence="5 6" key="1">
    <citation type="journal article" date="2021" name="Sci. Rep.">
        <title>The genome of the diatom Chaetoceros tenuissimus carries an ancient integrated fragment of an extant virus.</title>
        <authorList>
            <person name="Hongo Y."/>
            <person name="Kimura K."/>
            <person name="Takaki Y."/>
            <person name="Yoshida Y."/>
            <person name="Baba S."/>
            <person name="Kobayashi G."/>
            <person name="Nagasaki K."/>
            <person name="Hano T."/>
            <person name="Tomaru Y."/>
        </authorList>
    </citation>
    <scope>NUCLEOTIDE SEQUENCE [LARGE SCALE GENOMIC DNA]</scope>
    <source>
        <strain evidence="5 6">NIES-3715</strain>
    </source>
</reference>
<evidence type="ECO:0000256" key="3">
    <source>
        <dbReference type="SAM" id="MobiDB-lite"/>
    </source>
</evidence>
<dbReference type="InterPro" id="IPR010488">
    <property type="entry name" value="Zeta_toxin_domain"/>
</dbReference>
<dbReference type="GO" id="GO:0005524">
    <property type="term" value="F:ATP binding"/>
    <property type="evidence" value="ECO:0007669"/>
    <property type="project" value="UniProtKB-KW"/>
</dbReference>
<keyword evidence="6" id="KW-1185">Reference proteome</keyword>
<feature type="compositionally biased region" description="Polar residues" evidence="3">
    <location>
        <begin position="217"/>
        <end position="237"/>
    </location>
</feature>